<keyword evidence="5 8" id="KW-0472">Membrane</keyword>
<dbReference type="GO" id="GO:0007165">
    <property type="term" value="P:signal transduction"/>
    <property type="evidence" value="ECO:0007669"/>
    <property type="project" value="UniProtKB-KW"/>
</dbReference>
<dbReference type="GO" id="GO:0043025">
    <property type="term" value="C:neuronal cell body"/>
    <property type="evidence" value="ECO:0007669"/>
    <property type="project" value="TreeGrafter"/>
</dbReference>
<dbReference type="InterPro" id="IPR013604">
    <property type="entry name" value="7TM_chemorcpt"/>
</dbReference>
<gene>
    <name evidence="9" type="ORF">Zmor_010027</name>
</gene>
<comment type="caution">
    <text evidence="8">Lacks conserved residue(s) required for the propagation of feature annotation.</text>
</comment>
<evidence type="ECO:0000256" key="8">
    <source>
        <dbReference type="RuleBase" id="RU363108"/>
    </source>
</evidence>
<protein>
    <recommendedName>
        <fullName evidence="8">Gustatory receptor</fullName>
    </recommendedName>
</protein>
<dbReference type="AlphaFoldDB" id="A0AA38IJT8"/>
<evidence type="ECO:0000256" key="1">
    <source>
        <dbReference type="ARBA" id="ARBA00004651"/>
    </source>
</evidence>
<evidence type="ECO:0000256" key="5">
    <source>
        <dbReference type="ARBA" id="ARBA00023136"/>
    </source>
</evidence>
<feature type="transmembrane region" description="Helical" evidence="8">
    <location>
        <begin position="281"/>
        <end position="301"/>
    </location>
</feature>
<dbReference type="GO" id="GO:0050909">
    <property type="term" value="P:sensory perception of taste"/>
    <property type="evidence" value="ECO:0007669"/>
    <property type="project" value="InterPro"/>
</dbReference>
<evidence type="ECO:0000256" key="6">
    <source>
        <dbReference type="ARBA" id="ARBA00023170"/>
    </source>
</evidence>
<accession>A0AA38IJT8</accession>
<feature type="transmembrane region" description="Helical" evidence="8">
    <location>
        <begin position="171"/>
        <end position="194"/>
    </location>
</feature>
<dbReference type="PANTHER" id="PTHR21143:SF104">
    <property type="entry name" value="GUSTATORY RECEPTOR 8A-RELATED"/>
    <property type="match status" value="1"/>
</dbReference>
<evidence type="ECO:0000256" key="7">
    <source>
        <dbReference type="ARBA" id="ARBA00023224"/>
    </source>
</evidence>
<dbReference type="EMBL" id="JALNTZ010000003">
    <property type="protein sequence ID" value="KAJ3658277.1"/>
    <property type="molecule type" value="Genomic_DNA"/>
</dbReference>
<keyword evidence="4 8" id="KW-1133">Transmembrane helix</keyword>
<keyword evidence="3 8" id="KW-0812">Transmembrane</keyword>
<dbReference type="Pfam" id="PF08395">
    <property type="entry name" value="7tm_7"/>
    <property type="match status" value="1"/>
</dbReference>
<dbReference type="GO" id="GO:0030424">
    <property type="term" value="C:axon"/>
    <property type="evidence" value="ECO:0007669"/>
    <property type="project" value="TreeGrafter"/>
</dbReference>
<keyword evidence="10" id="KW-1185">Reference proteome</keyword>
<comment type="similarity">
    <text evidence="8">Belongs to the insect chemoreceptor superfamily. Gustatory receptor (GR) family.</text>
</comment>
<dbReference type="GO" id="GO:0007635">
    <property type="term" value="P:chemosensory behavior"/>
    <property type="evidence" value="ECO:0007669"/>
    <property type="project" value="TreeGrafter"/>
</dbReference>
<dbReference type="PANTHER" id="PTHR21143">
    <property type="entry name" value="INVERTEBRATE GUSTATORY RECEPTOR"/>
    <property type="match status" value="1"/>
</dbReference>
<evidence type="ECO:0000256" key="2">
    <source>
        <dbReference type="ARBA" id="ARBA00022475"/>
    </source>
</evidence>
<keyword evidence="7 8" id="KW-0807">Transducer</keyword>
<feature type="transmembrane region" description="Helical" evidence="8">
    <location>
        <begin position="137"/>
        <end position="156"/>
    </location>
</feature>
<evidence type="ECO:0000313" key="10">
    <source>
        <dbReference type="Proteomes" id="UP001168821"/>
    </source>
</evidence>
<organism evidence="9 10">
    <name type="scientific">Zophobas morio</name>
    <dbReference type="NCBI Taxonomy" id="2755281"/>
    <lineage>
        <taxon>Eukaryota</taxon>
        <taxon>Metazoa</taxon>
        <taxon>Ecdysozoa</taxon>
        <taxon>Arthropoda</taxon>
        <taxon>Hexapoda</taxon>
        <taxon>Insecta</taxon>
        <taxon>Pterygota</taxon>
        <taxon>Neoptera</taxon>
        <taxon>Endopterygota</taxon>
        <taxon>Coleoptera</taxon>
        <taxon>Polyphaga</taxon>
        <taxon>Cucujiformia</taxon>
        <taxon>Tenebrionidae</taxon>
        <taxon>Zophobas</taxon>
    </lineage>
</organism>
<proteinExistence type="inferred from homology"/>
<evidence type="ECO:0000313" key="9">
    <source>
        <dbReference type="EMBL" id="KAJ3658277.1"/>
    </source>
</evidence>
<dbReference type="GO" id="GO:0005886">
    <property type="term" value="C:plasma membrane"/>
    <property type="evidence" value="ECO:0007669"/>
    <property type="project" value="UniProtKB-SubCell"/>
</dbReference>
<comment type="subcellular location">
    <subcellularLocation>
        <location evidence="1 8">Cell membrane</location>
        <topology evidence="1 8">Multi-pass membrane protein</topology>
    </subcellularLocation>
</comment>
<comment type="caution">
    <text evidence="9">The sequence shown here is derived from an EMBL/GenBank/DDBJ whole genome shotgun (WGS) entry which is preliminary data.</text>
</comment>
<keyword evidence="2 8" id="KW-1003">Cell membrane</keyword>
<evidence type="ECO:0000256" key="4">
    <source>
        <dbReference type="ARBA" id="ARBA00022989"/>
    </source>
</evidence>
<dbReference type="GO" id="GO:0030425">
    <property type="term" value="C:dendrite"/>
    <property type="evidence" value="ECO:0007669"/>
    <property type="project" value="TreeGrafter"/>
</dbReference>
<keyword evidence="6 8" id="KW-0675">Receptor</keyword>
<sequence>MFHQRYTYLTFSRRDIRFLKPLYYISSFWGLIPYYNFEKRSIENPKQEKIKSAMLIILIITGSLFSTAQKHQLFRNLNLCLDFVNDIVNCIIPVTVAIKVSFSDRDKWLRLNNSFQQIDKIFNNRGQQQSNFLRNPVFQCAVNVLAFIIVMLYVMGTWCYHFGIDVIFRTYLVHTFCYNCNTVLFTLITNYALAFRCRYQDLNRYLNIDTLKTKYKNGSSLVPLLRQVGTLSRTLSEMVIIFNEIFGWTFVFVAAKTITHILATCMILLEKETEVANIEMWLSDFLAFSLTIVNFTILMMSGSSVTTESSKTAFLSYKLQEHFPPKSDERLEILILARQVQANEVKITAGDFFEINRSTFCGILATCTTYVIVVLQFSGNF</sequence>
<comment type="function">
    <text evidence="8">Gustatory receptor which mediates acceptance or avoidance behavior, depending on its substrates.</text>
</comment>
<dbReference type="GO" id="GO:0008049">
    <property type="term" value="P:male courtship behavior"/>
    <property type="evidence" value="ECO:0007669"/>
    <property type="project" value="TreeGrafter"/>
</dbReference>
<reference evidence="9" key="1">
    <citation type="journal article" date="2023" name="G3 (Bethesda)">
        <title>Whole genome assemblies of Zophobas morio and Tenebrio molitor.</title>
        <authorList>
            <person name="Kaur S."/>
            <person name="Stinson S.A."/>
            <person name="diCenzo G.C."/>
        </authorList>
    </citation>
    <scope>NUCLEOTIDE SEQUENCE</scope>
    <source>
        <strain evidence="9">QUZm001</strain>
    </source>
</reference>
<evidence type="ECO:0000256" key="3">
    <source>
        <dbReference type="ARBA" id="ARBA00022692"/>
    </source>
</evidence>
<feature type="transmembrane region" description="Helical" evidence="8">
    <location>
        <begin position="245"/>
        <end position="269"/>
    </location>
</feature>
<dbReference type="Proteomes" id="UP001168821">
    <property type="component" value="Unassembled WGS sequence"/>
</dbReference>
<name>A0AA38IJT8_9CUCU</name>